<dbReference type="Pfam" id="PF01494">
    <property type="entry name" value="FAD_binding_3"/>
    <property type="match status" value="1"/>
</dbReference>
<dbReference type="PANTHER" id="PTHR43747:SF1">
    <property type="entry name" value="SLR1998 PROTEIN"/>
    <property type="match status" value="1"/>
</dbReference>
<dbReference type="RefSeq" id="WP_088921571.1">
    <property type="nucleotide sequence ID" value="NZ_CP018632.1"/>
</dbReference>
<dbReference type="Proteomes" id="UP000250079">
    <property type="component" value="Chromosome"/>
</dbReference>
<dbReference type="EMBL" id="CP018632">
    <property type="protein sequence ID" value="ASJ76857.1"/>
    <property type="molecule type" value="Genomic_DNA"/>
</dbReference>
<evidence type="ECO:0000259" key="1">
    <source>
        <dbReference type="Pfam" id="PF01494"/>
    </source>
</evidence>
<dbReference type="GO" id="GO:0016491">
    <property type="term" value="F:oxidoreductase activity"/>
    <property type="evidence" value="ECO:0007669"/>
    <property type="project" value="UniProtKB-KW"/>
</dbReference>
<organism evidence="2 3">
    <name type="scientific">Granulosicoccus antarcticus IMCC3135</name>
    <dbReference type="NCBI Taxonomy" id="1192854"/>
    <lineage>
        <taxon>Bacteria</taxon>
        <taxon>Pseudomonadati</taxon>
        <taxon>Pseudomonadota</taxon>
        <taxon>Gammaproteobacteria</taxon>
        <taxon>Chromatiales</taxon>
        <taxon>Granulosicoccaceae</taxon>
        <taxon>Granulosicoccus</taxon>
    </lineage>
</organism>
<dbReference type="PANTHER" id="PTHR43747">
    <property type="entry name" value="FAD-BINDING PROTEIN"/>
    <property type="match status" value="1"/>
</dbReference>
<feature type="domain" description="FAD-binding" evidence="1">
    <location>
        <begin position="7"/>
        <end position="166"/>
    </location>
</feature>
<dbReference type="InterPro" id="IPR002938">
    <property type="entry name" value="FAD-bd"/>
</dbReference>
<name>A0A2Z2P859_9GAMM</name>
<keyword evidence="2" id="KW-0560">Oxidoreductase</keyword>
<dbReference type="InterPro" id="IPR036188">
    <property type="entry name" value="FAD/NAD-bd_sf"/>
</dbReference>
<evidence type="ECO:0000313" key="2">
    <source>
        <dbReference type="EMBL" id="ASJ76857.1"/>
    </source>
</evidence>
<dbReference type="SUPFAM" id="SSF51905">
    <property type="entry name" value="FAD/NAD(P)-binding domain"/>
    <property type="match status" value="1"/>
</dbReference>
<dbReference type="Gene3D" id="3.50.50.60">
    <property type="entry name" value="FAD/NAD(P)-binding domain"/>
    <property type="match status" value="1"/>
</dbReference>
<protein>
    <submittedName>
        <fullName evidence="2">Aklavinone 12-hydroxylase RdmE</fullName>
        <ecNumber evidence="2">1.14.13.180</ecNumber>
    </submittedName>
</protein>
<sequence>MQAEFEQTDVAIIGAGPSGAAAANWLAQQGLQVKVLERSHFPRFSIGESLLPQCMEYLDFCGLLETATTGNFQRKNGAAFSWGEQYRDIDFSDKFSPGPATTWQVERSEFDHQLIRGAQASGVDVEFGSQVVGFEPDATEPVLQVQPENGDAYALKSRFVLDASGYGRVLARLCNLEKASRLESRCALFTHMRSVVDDENYDRKKILICIHPSIKGIWYWFIPFPENRFSVGVVGTPDQLALFGDDDTQRLQNTLLDEPRLAKYLKGATSLRDTSKLAGYSADVSALHGPGYALLGNAGEFLDPVFSSGVTIALKSAVLAAPLVHRQLQGETIDWPSEFEQPLRAGVNTFKAFVNAWYTNELPDIIFSDQDSVRIRQMISAVLAGYAWDSTNPLVSASERRLTKLAELCRA</sequence>
<dbReference type="OrthoDB" id="9785276at2"/>
<reference evidence="2 3" key="1">
    <citation type="submission" date="2016-12" db="EMBL/GenBank/DDBJ databases">
        <authorList>
            <person name="Song W.-J."/>
            <person name="Kurnit D.M."/>
        </authorList>
    </citation>
    <scope>NUCLEOTIDE SEQUENCE [LARGE SCALE GENOMIC DNA]</scope>
    <source>
        <strain evidence="2 3">IMCC3135</strain>
    </source>
</reference>
<dbReference type="InterPro" id="IPR050816">
    <property type="entry name" value="Flavin-dep_Halogenase_NPB"/>
</dbReference>
<dbReference type="GO" id="GO:0071949">
    <property type="term" value="F:FAD binding"/>
    <property type="evidence" value="ECO:0007669"/>
    <property type="project" value="InterPro"/>
</dbReference>
<accession>A0A2Z2P859</accession>
<dbReference type="EC" id="1.14.13.180" evidence="2"/>
<evidence type="ECO:0000313" key="3">
    <source>
        <dbReference type="Proteomes" id="UP000250079"/>
    </source>
</evidence>
<gene>
    <name evidence="2" type="primary">rdmE</name>
    <name evidence="2" type="ORF">IMCC3135_34085</name>
</gene>
<dbReference type="KEGG" id="gai:IMCC3135_34085"/>
<proteinExistence type="predicted"/>
<dbReference type="AlphaFoldDB" id="A0A2Z2P859"/>
<keyword evidence="3" id="KW-1185">Reference proteome</keyword>